<dbReference type="EMBL" id="LIAV01000230">
    <property type="protein sequence ID" value="KRO39243.1"/>
    <property type="molecule type" value="Genomic_DNA"/>
</dbReference>
<dbReference type="Gene3D" id="3.20.20.220">
    <property type="match status" value="1"/>
</dbReference>
<evidence type="ECO:0000256" key="6">
    <source>
        <dbReference type="ARBA" id="ARBA00023002"/>
    </source>
</evidence>
<dbReference type="PANTHER" id="PTHR45754:SF3">
    <property type="entry name" value="METHYLENETETRAHYDROFOLATE REDUCTASE (NADPH)"/>
    <property type="match status" value="1"/>
</dbReference>
<dbReference type="GO" id="GO:0071949">
    <property type="term" value="F:FAD binding"/>
    <property type="evidence" value="ECO:0007669"/>
    <property type="project" value="TreeGrafter"/>
</dbReference>
<evidence type="ECO:0000256" key="7">
    <source>
        <dbReference type="ARBA" id="ARBA00034478"/>
    </source>
</evidence>
<keyword evidence="4 9" id="KW-0285">Flavoprotein</keyword>
<dbReference type="GO" id="GO:0005829">
    <property type="term" value="C:cytosol"/>
    <property type="evidence" value="ECO:0007669"/>
    <property type="project" value="TreeGrafter"/>
</dbReference>
<dbReference type="PANTHER" id="PTHR45754">
    <property type="entry name" value="METHYLENETETRAHYDROFOLATE REDUCTASE"/>
    <property type="match status" value="1"/>
</dbReference>
<dbReference type="InterPro" id="IPR029041">
    <property type="entry name" value="FAD-linked_oxidoreductase-like"/>
</dbReference>
<evidence type="ECO:0000256" key="9">
    <source>
        <dbReference type="RuleBase" id="RU003862"/>
    </source>
</evidence>
<accession>A0A0R2PQG0</accession>
<evidence type="ECO:0000256" key="5">
    <source>
        <dbReference type="ARBA" id="ARBA00022827"/>
    </source>
</evidence>
<evidence type="ECO:0000313" key="10">
    <source>
        <dbReference type="EMBL" id="KRO39243.1"/>
    </source>
</evidence>
<dbReference type="UniPathway" id="UPA00193"/>
<sequence>MKISYEFYPPKDLNYQKIIEEYSLLSNFGPRFISITYGALGSSQEKSVGLIKAFKESVDVEVVAHLTLVGKSKQELSFIVDEFSSMGVTKIVALRGDVAEGSFIAHQDGFQNTAEFVDFLAKKKMEVFVSAYPEPHPDSKGFDFDVRLLKDKTLAGSRQSISQFCFSMHEYQRLVDAIKDQNIQNDLTAGIMPIYNIASLCSMAERCGIKIPPEIIGQFSEDPQKNEQASIKICIQQLEDLQAMGINNFHFYTLNQSSLLKKIFNEIGF</sequence>
<evidence type="ECO:0000256" key="1">
    <source>
        <dbReference type="ARBA" id="ARBA00001974"/>
    </source>
</evidence>
<dbReference type="Proteomes" id="UP000050874">
    <property type="component" value="Unassembled WGS sequence"/>
</dbReference>
<name>A0A0R2PQG0_9GAMM</name>
<reference evidence="11" key="1">
    <citation type="submission" date="2015-10" db="EMBL/GenBank/DDBJ databases">
        <title>Metagenome-Assembled Genomes uncover a global brackish microbiome.</title>
        <authorList>
            <person name="Hugerth L.W."/>
            <person name="Larsson J."/>
            <person name="Alneberg J."/>
            <person name="Lindh M.V."/>
            <person name="Legrand C."/>
            <person name="Pinhassi J."/>
            <person name="Andersson A."/>
        </authorList>
    </citation>
    <scope>NUCLEOTIDE SEQUENCE [LARGE SCALE GENOMIC DNA]</scope>
</reference>
<dbReference type="GO" id="GO:0009086">
    <property type="term" value="P:methionine biosynthetic process"/>
    <property type="evidence" value="ECO:0007669"/>
    <property type="project" value="TreeGrafter"/>
</dbReference>
<dbReference type="GO" id="GO:0035999">
    <property type="term" value="P:tetrahydrofolate interconversion"/>
    <property type="evidence" value="ECO:0007669"/>
    <property type="project" value="UniProtKB-UniPathway"/>
</dbReference>
<gene>
    <name evidence="10" type="ORF">ABR63_08185</name>
</gene>
<keyword evidence="5 9" id="KW-0274">FAD</keyword>
<evidence type="ECO:0000256" key="8">
    <source>
        <dbReference type="ARBA" id="ARBA00048628"/>
    </source>
</evidence>
<comment type="pathway">
    <text evidence="7">Amino-acid biosynthesis; L-methionine biosynthesis via de novo pathway.</text>
</comment>
<protein>
    <recommendedName>
        <fullName evidence="9">Methylenetetrahydrofolate reductase</fullName>
    </recommendedName>
</protein>
<organism evidence="10 11">
    <name type="scientific">SAR86 cluster bacterium BACL1 MAG-120920-bin57</name>
    <dbReference type="NCBI Taxonomy" id="1655571"/>
    <lineage>
        <taxon>Bacteria</taxon>
        <taxon>Pseudomonadati</taxon>
        <taxon>Pseudomonadota</taxon>
        <taxon>Gammaproteobacteria</taxon>
        <taxon>SAR86 cluster</taxon>
    </lineage>
</organism>
<comment type="caution">
    <text evidence="10">The sequence shown here is derived from an EMBL/GenBank/DDBJ whole genome shotgun (WGS) entry which is preliminary data.</text>
</comment>
<dbReference type="SUPFAM" id="SSF51730">
    <property type="entry name" value="FAD-linked oxidoreductase"/>
    <property type="match status" value="1"/>
</dbReference>
<evidence type="ECO:0000256" key="2">
    <source>
        <dbReference type="ARBA" id="ARBA00004777"/>
    </source>
</evidence>
<dbReference type="GO" id="GO:0106312">
    <property type="term" value="F:methylenetetrahydrofolate reductase (NADH) activity"/>
    <property type="evidence" value="ECO:0007669"/>
    <property type="project" value="UniProtKB-EC"/>
</dbReference>
<evidence type="ECO:0000256" key="3">
    <source>
        <dbReference type="ARBA" id="ARBA00006743"/>
    </source>
</evidence>
<comment type="similarity">
    <text evidence="3 9">Belongs to the methylenetetrahydrofolate reductase family.</text>
</comment>
<comment type="cofactor">
    <cofactor evidence="1 9">
        <name>FAD</name>
        <dbReference type="ChEBI" id="CHEBI:57692"/>
    </cofactor>
</comment>
<evidence type="ECO:0000313" key="11">
    <source>
        <dbReference type="Proteomes" id="UP000050874"/>
    </source>
</evidence>
<keyword evidence="6 9" id="KW-0560">Oxidoreductase</keyword>
<dbReference type="Pfam" id="PF02219">
    <property type="entry name" value="MTHFR"/>
    <property type="match status" value="1"/>
</dbReference>
<proteinExistence type="inferred from homology"/>
<dbReference type="InterPro" id="IPR003171">
    <property type="entry name" value="Mehydrof_redctse-like"/>
</dbReference>
<evidence type="ECO:0000256" key="4">
    <source>
        <dbReference type="ARBA" id="ARBA00022630"/>
    </source>
</evidence>
<comment type="pathway">
    <text evidence="2 9">One-carbon metabolism; tetrahydrofolate interconversion.</text>
</comment>
<comment type="catalytic activity">
    <reaction evidence="8">
        <text>(6S)-5-methyl-5,6,7,8-tetrahydrofolate + NAD(+) = (6R)-5,10-methylene-5,6,7,8-tetrahydrofolate + NADH + H(+)</text>
        <dbReference type="Rhea" id="RHEA:19821"/>
        <dbReference type="ChEBI" id="CHEBI:15378"/>
        <dbReference type="ChEBI" id="CHEBI:15636"/>
        <dbReference type="ChEBI" id="CHEBI:18608"/>
        <dbReference type="ChEBI" id="CHEBI:57540"/>
        <dbReference type="ChEBI" id="CHEBI:57945"/>
        <dbReference type="EC" id="1.5.1.54"/>
    </reaction>
    <physiologicalReaction direction="right-to-left" evidence="8">
        <dbReference type="Rhea" id="RHEA:19823"/>
    </physiologicalReaction>
</comment>
<dbReference type="AlphaFoldDB" id="A0A0R2PQG0"/>
<dbReference type="CDD" id="cd00537">
    <property type="entry name" value="MTHFR"/>
    <property type="match status" value="1"/>
</dbReference>